<proteinExistence type="predicted"/>
<reference evidence="2" key="1">
    <citation type="journal article" date="2022" name="Nat. Commun.">
        <title>Chromosome evolution and the genetic basis of agronomically important traits in greater yam.</title>
        <authorList>
            <person name="Bredeson J.V."/>
            <person name="Lyons J.B."/>
            <person name="Oniyinde I.O."/>
            <person name="Okereke N.R."/>
            <person name="Kolade O."/>
            <person name="Nnabue I."/>
            <person name="Nwadili C.O."/>
            <person name="Hribova E."/>
            <person name="Parker M."/>
            <person name="Nwogha J."/>
            <person name="Shu S."/>
            <person name="Carlson J."/>
            <person name="Kariba R."/>
            <person name="Muthemba S."/>
            <person name="Knop K."/>
            <person name="Barton G.J."/>
            <person name="Sherwood A.V."/>
            <person name="Lopez-Montes A."/>
            <person name="Asiedu R."/>
            <person name="Jamnadass R."/>
            <person name="Muchugi A."/>
            <person name="Goodstein D."/>
            <person name="Egesi C.N."/>
            <person name="Featherston J."/>
            <person name="Asfaw A."/>
            <person name="Simpson G.G."/>
            <person name="Dolezel J."/>
            <person name="Hendre P.S."/>
            <person name="Van Deynze A."/>
            <person name="Kumar P.L."/>
            <person name="Obidiegwu J.E."/>
            <person name="Bhattacharjee R."/>
            <person name="Rokhsar D.S."/>
        </authorList>
    </citation>
    <scope>NUCLEOTIDE SEQUENCE [LARGE SCALE GENOMIC DNA]</scope>
    <source>
        <strain evidence="2">cv. TDa95/00328</strain>
    </source>
</reference>
<keyword evidence="1" id="KW-0723">Serine/threonine-protein kinase</keyword>
<dbReference type="EMBL" id="CM037013">
    <property type="protein sequence ID" value="KAH7688506.1"/>
    <property type="molecule type" value="Genomic_DNA"/>
</dbReference>
<comment type="caution">
    <text evidence="1">The sequence shown here is derived from an EMBL/GenBank/DDBJ whole genome shotgun (WGS) entry which is preliminary data.</text>
</comment>
<keyword evidence="1" id="KW-0418">Kinase</keyword>
<dbReference type="Proteomes" id="UP000827976">
    <property type="component" value="Chromosome 3"/>
</dbReference>
<sequence length="1015" mass="114264">MKHLQLSLLCSSWFSTLMYLFWMLLLVHHVLQQSNGCFGCVEQERSALLDIKSAFTGHESNVDPYSIFESWNKSMECCSWDGVHCSPTTKHVRRLDLYYSYSYTLNTSLFLSFRELRSLTLSNNYFNSCIPSDCFGRMAKLDSLEYLDLSWNNFDSKALSSLAALSSLKTLYLRHFWMESEFFTNGSLNVHQLSQMTSELFINVLGALSNLSKLNYLDLSWNYLNGSIIPYLGGISSLETLYLVNNNMNEGHDHLSVCQAWSNMSKLQNLYLSGNSLNESIIPCLARASSLKILDLSENKIGEKFSSEACQAWSNMSRLENLLLYGNLLSERIIPCLARASSLKTLDLSENMNNTFSWNELSKLKNLVELHLSQSKFIGIKNLEELFIGESNLMGNIPLCLGHLSSLKHIDISNNQLGTIFPSAVIKNLTMLKYAYFSDNNFKGILSIDIFSNNTDLKELDLSNNYQLEVQTEHLGMVPSFQLNQIFLSNSILNKPSSLIPTFLSNQYMIEYIDLSNANLQGDIPLWLFKNKTKLKGLNLRNNLLNGSLIFPSHKTNLLFFGVSNNKLSGEIPNNIGYVIPNLTFLDMAHNFLQGAIPSSFRNLSHLTFLDFSNNNLSGQISNHIGYLNNMQTLDLFGNNFQGNLFPNNSTLPKLWVYFADRNQFTGEVSNNLCMSTYLSVLSIGENQLSGVFPSCMRDLTSLEAFNARENKFEGSLPCEFFNLSPLGFLDLSKNNFSGLVPSCVNMSSLAYLNLNGNDLKGAFPNALLRSSPVALDIGNNHFSGYVTIELEYIEFSTKSRSDSYKGNILNYLSGLDLSGNQFDGKIPEEIGEMTWLRALNLSNNRLTGPIPATLSRLGDIESLDLSHNMLVGRIPPQLVQLDSLEVFSVAYNNLSGPTIGLVAQFSTFDKNSYEGNPYLCGPPLENTCTLLVPAPKSQVTKNIHEDKEAAKDHLILYATIALGFITGFWGWMALLYFNRSWQYSFFLAIDKCMKEALDMARCYFPVLRMKSKFV</sequence>
<organism evidence="1 2">
    <name type="scientific">Dioscorea alata</name>
    <name type="common">Purple yam</name>
    <dbReference type="NCBI Taxonomy" id="55571"/>
    <lineage>
        <taxon>Eukaryota</taxon>
        <taxon>Viridiplantae</taxon>
        <taxon>Streptophyta</taxon>
        <taxon>Embryophyta</taxon>
        <taxon>Tracheophyta</taxon>
        <taxon>Spermatophyta</taxon>
        <taxon>Magnoliopsida</taxon>
        <taxon>Liliopsida</taxon>
        <taxon>Dioscoreales</taxon>
        <taxon>Dioscoreaceae</taxon>
        <taxon>Dioscorea</taxon>
    </lineage>
</organism>
<evidence type="ECO:0000313" key="2">
    <source>
        <dbReference type="Proteomes" id="UP000827976"/>
    </source>
</evidence>
<dbReference type="EC" id="2.7.11.1" evidence="1"/>
<keyword evidence="1" id="KW-0808">Transferase</keyword>
<evidence type="ECO:0000313" key="1">
    <source>
        <dbReference type="EMBL" id="KAH7688506.1"/>
    </source>
</evidence>
<gene>
    <name evidence="1" type="ORF">IHE45_03G038300</name>
</gene>
<keyword evidence="2" id="KW-1185">Reference proteome</keyword>
<protein>
    <submittedName>
        <fullName evidence="1">Non-specific serine/threonine protein kinase protein</fullName>
        <ecNumber evidence="1">2.7.11.1</ecNumber>
    </submittedName>
</protein>
<accession>A0ACB7WKC4</accession>
<name>A0ACB7WKC4_DIOAL</name>